<evidence type="ECO:0000313" key="9">
    <source>
        <dbReference type="Proteomes" id="UP000282529"/>
    </source>
</evidence>
<dbReference type="Proteomes" id="UP000282529">
    <property type="component" value="Unassembled WGS sequence"/>
</dbReference>
<sequence>MQTVTVKIHIFPNDAFLLQEMGNEYIQTVNRLTEQAESSGIFPKLTSKDVKANLPSAVRNQAIRDARSIDKKTKKQGKRPILKRRAYYVNNQNYSLGRDTVSFPVMVDGNVQRQTVSACITEREQGLLSSGKLGLLKVVEKSGKWYVQISIEVKTEPAAGDVTMGIDLGLKVPAVAVTSTGKTKFVGNGRQNKFVRRKYQERRRKLGKLKKLSAIRKQENKEHRYIKDQNHKISRKIVNMAIEEQVSVIKIEKLTNIRQATRTSRKNAKNLHNWSFYQLQTFIAYKAALAGIQVIEVNPAYTSQTCPACSKRNKAKDRTYQCSCGFHAHRDRVGAINIMRQPVADGNSLSA</sequence>
<dbReference type="GO" id="GO:0003677">
    <property type="term" value="F:DNA binding"/>
    <property type="evidence" value="ECO:0007669"/>
    <property type="project" value="UniProtKB-KW"/>
</dbReference>
<feature type="domain" description="Cas12f1-like TNB" evidence="7">
    <location>
        <begin position="276"/>
        <end position="338"/>
    </location>
</feature>
<dbReference type="Pfam" id="PF01385">
    <property type="entry name" value="OrfB_IS605"/>
    <property type="match status" value="1"/>
</dbReference>
<dbReference type="InterPro" id="IPR001959">
    <property type="entry name" value="Transposase"/>
</dbReference>
<evidence type="ECO:0000256" key="3">
    <source>
        <dbReference type="ARBA" id="ARBA00022578"/>
    </source>
</evidence>
<reference evidence="8 9" key="1">
    <citation type="submission" date="2018-11" db="EMBL/GenBank/DDBJ databases">
        <title>Genome sequence of strain 7197.</title>
        <authorList>
            <person name="Gao J."/>
            <person name="Sun J."/>
        </authorList>
    </citation>
    <scope>NUCLEOTIDE SEQUENCE [LARGE SCALE GENOMIC DNA]</scope>
    <source>
        <strain evidence="8 9">7197</strain>
    </source>
</reference>
<keyword evidence="5" id="KW-0233">DNA recombination</keyword>
<comment type="caution">
    <text evidence="8">The sequence shown here is derived from an EMBL/GenBank/DDBJ whole genome shotgun (WGS) entry which is preliminary data.</text>
</comment>
<dbReference type="GO" id="GO:0006310">
    <property type="term" value="P:DNA recombination"/>
    <property type="evidence" value="ECO:0007669"/>
    <property type="project" value="UniProtKB-KW"/>
</dbReference>
<evidence type="ECO:0000256" key="5">
    <source>
        <dbReference type="ARBA" id="ARBA00023172"/>
    </source>
</evidence>
<dbReference type="Pfam" id="PF07282">
    <property type="entry name" value="Cas12f1-like_TNB"/>
    <property type="match status" value="1"/>
</dbReference>
<feature type="domain" description="Probable transposase IS891/IS1136/IS1341" evidence="6">
    <location>
        <begin position="148"/>
        <end position="257"/>
    </location>
</feature>
<evidence type="ECO:0000256" key="4">
    <source>
        <dbReference type="ARBA" id="ARBA00023125"/>
    </source>
</evidence>
<dbReference type="PANTHER" id="PTHR30405:SF11">
    <property type="entry name" value="RNA-GUIDED DNA ENDONUCLEASE RV2885C-RELATED"/>
    <property type="match status" value="1"/>
</dbReference>
<proteinExistence type="inferred from homology"/>
<evidence type="ECO:0000259" key="6">
    <source>
        <dbReference type="Pfam" id="PF01385"/>
    </source>
</evidence>
<evidence type="ECO:0000256" key="2">
    <source>
        <dbReference type="ARBA" id="ARBA00011044"/>
    </source>
</evidence>
<dbReference type="GO" id="GO:0032196">
    <property type="term" value="P:transposition"/>
    <property type="evidence" value="ECO:0007669"/>
    <property type="project" value="UniProtKB-KW"/>
</dbReference>
<keyword evidence="4" id="KW-0238">DNA-binding</keyword>
<dbReference type="EMBL" id="RQPI01000003">
    <property type="protein sequence ID" value="RQW12345.1"/>
    <property type="molecule type" value="Genomic_DNA"/>
</dbReference>
<dbReference type="InterPro" id="IPR010095">
    <property type="entry name" value="Cas12f1-like_TNB"/>
</dbReference>
<gene>
    <name evidence="8" type="ORF">EH198_08330</name>
</gene>
<comment type="similarity">
    <text evidence="1">In the C-terminal section; belongs to the transposase 35 family.</text>
</comment>
<protein>
    <submittedName>
        <fullName evidence="8">Transposase</fullName>
    </submittedName>
</protein>
<keyword evidence="3" id="KW-0815">Transposition</keyword>
<comment type="similarity">
    <text evidence="2">In the N-terminal section; belongs to the transposase 2 family.</text>
</comment>
<evidence type="ECO:0000313" key="8">
    <source>
        <dbReference type="EMBL" id="RQW12345.1"/>
    </source>
</evidence>
<accession>A0A3N9P9L6</accession>
<name>A0A3N9P9L6_9BACL</name>
<dbReference type="AlphaFoldDB" id="A0A3N9P9L6"/>
<dbReference type="PANTHER" id="PTHR30405">
    <property type="entry name" value="TRANSPOSASE"/>
    <property type="match status" value="1"/>
</dbReference>
<dbReference type="NCBIfam" id="NF040570">
    <property type="entry name" value="guided_TnpB"/>
    <property type="match status" value="1"/>
</dbReference>
<organism evidence="8 9">
    <name type="scientific">Paenibacillus rhizophilus</name>
    <dbReference type="NCBI Taxonomy" id="1850366"/>
    <lineage>
        <taxon>Bacteria</taxon>
        <taxon>Bacillati</taxon>
        <taxon>Bacillota</taxon>
        <taxon>Bacilli</taxon>
        <taxon>Bacillales</taxon>
        <taxon>Paenibacillaceae</taxon>
        <taxon>Paenibacillus</taxon>
    </lineage>
</organism>
<keyword evidence="9" id="KW-1185">Reference proteome</keyword>
<dbReference type="RefSeq" id="WP_124695078.1">
    <property type="nucleotide sequence ID" value="NZ_JBHUFE010000004.1"/>
</dbReference>
<dbReference type="OrthoDB" id="4278026at2"/>
<dbReference type="InterPro" id="IPR051399">
    <property type="entry name" value="RNA-guided_DNA_endo/Transpos"/>
</dbReference>
<dbReference type="NCBIfam" id="TIGR01766">
    <property type="entry name" value="IS200/IS605 family accessory protein TnpB-like domain"/>
    <property type="match status" value="1"/>
</dbReference>
<evidence type="ECO:0000256" key="1">
    <source>
        <dbReference type="ARBA" id="ARBA00008761"/>
    </source>
</evidence>
<evidence type="ECO:0000259" key="7">
    <source>
        <dbReference type="Pfam" id="PF07282"/>
    </source>
</evidence>